<protein>
    <submittedName>
        <fullName evidence="2">Uncharacterized protein</fullName>
    </submittedName>
</protein>
<gene>
    <name evidence="2" type="ORF">Vretifemale_12380</name>
</gene>
<keyword evidence="3" id="KW-1185">Reference proteome</keyword>
<comment type="caution">
    <text evidence="2">The sequence shown here is derived from an EMBL/GenBank/DDBJ whole genome shotgun (WGS) entry which is preliminary data.</text>
</comment>
<dbReference type="AlphaFoldDB" id="A0A8J4CKE2"/>
<feature type="non-terminal residue" evidence="2">
    <location>
        <position position="1"/>
    </location>
</feature>
<organism evidence="2 3">
    <name type="scientific">Volvox reticuliferus</name>
    <dbReference type="NCBI Taxonomy" id="1737510"/>
    <lineage>
        <taxon>Eukaryota</taxon>
        <taxon>Viridiplantae</taxon>
        <taxon>Chlorophyta</taxon>
        <taxon>core chlorophytes</taxon>
        <taxon>Chlorophyceae</taxon>
        <taxon>CS clade</taxon>
        <taxon>Chlamydomonadales</taxon>
        <taxon>Volvocaceae</taxon>
        <taxon>Volvox</taxon>
    </lineage>
</organism>
<dbReference type="EMBL" id="BNCP01000027">
    <property type="protein sequence ID" value="GIL83592.1"/>
    <property type="molecule type" value="Genomic_DNA"/>
</dbReference>
<feature type="non-terminal residue" evidence="2">
    <location>
        <position position="306"/>
    </location>
</feature>
<feature type="compositionally biased region" description="Gly residues" evidence="1">
    <location>
        <begin position="159"/>
        <end position="175"/>
    </location>
</feature>
<feature type="region of interest" description="Disordered" evidence="1">
    <location>
        <begin position="101"/>
        <end position="125"/>
    </location>
</feature>
<name>A0A8J4CKE2_9CHLO</name>
<evidence type="ECO:0000313" key="3">
    <source>
        <dbReference type="Proteomes" id="UP000747110"/>
    </source>
</evidence>
<reference evidence="2" key="1">
    <citation type="journal article" date="2021" name="Proc. Natl. Acad. Sci. U.S.A.">
        <title>Three genomes in the algal genus Volvox reveal the fate of a haploid sex-determining region after a transition to homothallism.</title>
        <authorList>
            <person name="Yamamoto K."/>
            <person name="Hamaji T."/>
            <person name="Kawai-Toyooka H."/>
            <person name="Matsuzaki R."/>
            <person name="Takahashi F."/>
            <person name="Nishimura Y."/>
            <person name="Kawachi M."/>
            <person name="Noguchi H."/>
            <person name="Minakuchi Y."/>
            <person name="Umen J.G."/>
            <person name="Toyoda A."/>
            <person name="Nozaki H."/>
        </authorList>
    </citation>
    <scope>NUCLEOTIDE SEQUENCE</scope>
    <source>
        <strain evidence="2">NIES-3786</strain>
    </source>
</reference>
<evidence type="ECO:0000256" key="1">
    <source>
        <dbReference type="SAM" id="MobiDB-lite"/>
    </source>
</evidence>
<feature type="compositionally biased region" description="Pro residues" evidence="1">
    <location>
        <begin position="105"/>
        <end position="118"/>
    </location>
</feature>
<proteinExistence type="predicted"/>
<feature type="compositionally biased region" description="Acidic residues" evidence="1">
    <location>
        <begin position="191"/>
        <end position="210"/>
    </location>
</feature>
<dbReference type="Proteomes" id="UP000747110">
    <property type="component" value="Unassembled WGS sequence"/>
</dbReference>
<sequence>VQEGAALAQLLNIFPASTVHEVGLCCVSPDNPAMASCPALPLLAASPDALIAHHLLLQPEEAELLRGVLAGMAAASKGAEMAAGAAEATVAMAGVAAMPGAAVEQPPPPPPLSSPPSQQPAASAAARFRQLLRELLNRVPMSLRGDGDGDGDDTDANGNGDGSVDGDSGDGGGVGSDNPDGGDEGGREHCDDDGDDDGDVDGDDSGDGDGTDYSSDNVPVQETELRGCSVCDRSAAAVAVAATARDVTGAAAPATAAFITSFASPAAVPTNDDDDDATPPATMLQGNILAAILEGCLPAVLICKTC</sequence>
<evidence type="ECO:0000313" key="2">
    <source>
        <dbReference type="EMBL" id="GIL83592.1"/>
    </source>
</evidence>
<accession>A0A8J4CKE2</accession>
<feature type="region of interest" description="Disordered" evidence="1">
    <location>
        <begin position="141"/>
        <end position="220"/>
    </location>
</feature>